<protein>
    <submittedName>
        <fullName evidence="3">Putative secreted protein with PEP-CTERM sorting signal</fullName>
    </submittedName>
</protein>
<dbReference type="AlphaFoldDB" id="A0A4V3CS82"/>
<feature type="signal peptide" evidence="1">
    <location>
        <begin position="1"/>
        <end position="24"/>
    </location>
</feature>
<dbReference type="Pfam" id="PF07589">
    <property type="entry name" value="PEP-CTERM"/>
    <property type="match status" value="1"/>
</dbReference>
<evidence type="ECO:0000259" key="2">
    <source>
        <dbReference type="Pfam" id="PF07589"/>
    </source>
</evidence>
<dbReference type="InterPro" id="IPR013424">
    <property type="entry name" value="Ice-binding_C"/>
</dbReference>
<dbReference type="Proteomes" id="UP000295361">
    <property type="component" value="Unassembled WGS sequence"/>
</dbReference>
<sequence length="267" mass="27290">MKLLNRVRGAALAASVMVCGAPMAATVDLGTTTMGSVTGLFGFSNLSPGTLASQAGVVELVNGPMGIGGFKAYSRLYLSFDLSGVTDPVTGATLRLRNGTYTSKGPSTTFPFTVLTHVSELFNVFDVSTSYAALQSPFINACACFPPTPNVAGLAAFADLGTGSVYGGYTATLANVGVDVDIVLSAQAIADINAASGGGFTVGIAFAGVEFNGFGGQLGAPLVQQTIDLVQDNTKQRLILTTTPVPEPASAVLLLAGLGLLRWARRR</sequence>
<keyword evidence="1" id="KW-0732">Signal</keyword>
<accession>A0A4V3CS82</accession>
<evidence type="ECO:0000313" key="4">
    <source>
        <dbReference type="Proteomes" id="UP000295361"/>
    </source>
</evidence>
<evidence type="ECO:0000256" key="1">
    <source>
        <dbReference type="SAM" id="SignalP"/>
    </source>
</evidence>
<dbReference type="RefSeq" id="WP_133704060.1">
    <property type="nucleotide sequence ID" value="NZ_SNXS01000018.1"/>
</dbReference>
<evidence type="ECO:0000313" key="3">
    <source>
        <dbReference type="EMBL" id="TDP59532.1"/>
    </source>
</evidence>
<dbReference type="NCBIfam" id="TIGR02595">
    <property type="entry name" value="PEP_CTERM"/>
    <property type="match status" value="1"/>
</dbReference>
<name>A0A4V3CS82_9BURK</name>
<keyword evidence="4" id="KW-1185">Reference proteome</keyword>
<dbReference type="InParanoid" id="A0A4V3CS82"/>
<comment type="caution">
    <text evidence="3">The sequence shown here is derived from an EMBL/GenBank/DDBJ whole genome shotgun (WGS) entry which is preliminary data.</text>
</comment>
<reference evidence="3 4" key="1">
    <citation type="submission" date="2019-03" db="EMBL/GenBank/DDBJ databases">
        <title>Genomic Encyclopedia of Type Strains, Phase IV (KMG-IV): sequencing the most valuable type-strain genomes for metagenomic binning, comparative biology and taxonomic classification.</title>
        <authorList>
            <person name="Goeker M."/>
        </authorList>
    </citation>
    <scope>NUCLEOTIDE SEQUENCE [LARGE SCALE GENOMIC DNA]</scope>
    <source>
        <strain evidence="3 4">DSM 16998</strain>
    </source>
</reference>
<feature type="domain" description="Ice-binding protein C-terminal" evidence="2">
    <location>
        <begin position="244"/>
        <end position="267"/>
    </location>
</feature>
<dbReference type="EMBL" id="SNXS01000018">
    <property type="protein sequence ID" value="TDP59532.1"/>
    <property type="molecule type" value="Genomic_DNA"/>
</dbReference>
<feature type="chain" id="PRO_5020358804" evidence="1">
    <location>
        <begin position="25"/>
        <end position="267"/>
    </location>
</feature>
<proteinExistence type="predicted"/>
<organism evidence="3 4">
    <name type="scientific">Roseateles toxinivorans</name>
    <dbReference type="NCBI Taxonomy" id="270368"/>
    <lineage>
        <taxon>Bacteria</taxon>
        <taxon>Pseudomonadati</taxon>
        <taxon>Pseudomonadota</taxon>
        <taxon>Betaproteobacteria</taxon>
        <taxon>Burkholderiales</taxon>
        <taxon>Sphaerotilaceae</taxon>
        <taxon>Roseateles</taxon>
    </lineage>
</organism>
<gene>
    <name evidence="3" type="ORF">DES47_1183</name>
</gene>
<dbReference type="OrthoDB" id="484098at2"/>